<dbReference type="GO" id="GO:0016616">
    <property type="term" value="F:oxidoreductase activity, acting on the CH-OH group of donors, NAD or NADP as acceptor"/>
    <property type="evidence" value="ECO:0007669"/>
    <property type="project" value="UniProtKB-ARBA"/>
</dbReference>
<dbReference type="SMART" id="SM00829">
    <property type="entry name" value="PKS_ER"/>
    <property type="match status" value="1"/>
</dbReference>
<dbReference type="GO" id="GO:0008270">
    <property type="term" value="F:zinc ion binding"/>
    <property type="evidence" value="ECO:0007669"/>
    <property type="project" value="InterPro"/>
</dbReference>
<dbReference type="Gene3D" id="3.40.50.720">
    <property type="entry name" value="NAD(P)-binding Rossmann-like Domain"/>
    <property type="match status" value="1"/>
</dbReference>
<keyword evidence="4 6" id="KW-0862">Zinc</keyword>
<evidence type="ECO:0000256" key="4">
    <source>
        <dbReference type="ARBA" id="ARBA00022833"/>
    </source>
</evidence>
<dbReference type="CDD" id="cd08278">
    <property type="entry name" value="benzyl_alcohol_DH"/>
    <property type="match status" value="1"/>
</dbReference>
<dbReference type="FunFam" id="3.40.50.720:FF:000003">
    <property type="entry name" value="S-(hydroxymethyl)glutathione dehydrogenase"/>
    <property type="match status" value="1"/>
</dbReference>
<dbReference type="AlphaFoldDB" id="A0A2S9WSB1"/>
<evidence type="ECO:0000256" key="1">
    <source>
        <dbReference type="ARBA" id="ARBA00001947"/>
    </source>
</evidence>
<dbReference type="EMBL" id="MQUC01000003">
    <property type="protein sequence ID" value="PRP66368.1"/>
    <property type="molecule type" value="Genomic_DNA"/>
</dbReference>
<evidence type="ECO:0000256" key="6">
    <source>
        <dbReference type="RuleBase" id="RU361277"/>
    </source>
</evidence>
<dbReference type="Pfam" id="PF08240">
    <property type="entry name" value="ADH_N"/>
    <property type="match status" value="1"/>
</dbReference>
<dbReference type="PANTHER" id="PTHR43350">
    <property type="entry name" value="NAD-DEPENDENT ALCOHOL DEHYDROGENASE"/>
    <property type="match status" value="1"/>
</dbReference>
<dbReference type="InterPro" id="IPR011032">
    <property type="entry name" value="GroES-like_sf"/>
</dbReference>
<reference evidence="8 9" key="1">
    <citation type="submission" date="2016-11" db="EMBL/GenBank/DDBJ databases">
        <title>Trade-off between light-utilization and light-protection in marine flavobacteria.</title>
        <authorList>
            <person name="Kumagai Y."/>
        </authorList>
    </citation>
    <scope>NUCLEOTIDE SEQUENCE [LARGE SCALE GENOMIC DNA]</scope>
    <source>
        <strain evidence="8 9">JCM 17109</strain>
    </source>
</reference>
<dbReference type="Gene3D" id="3.90.180.10">
    <property type="entry name" value="Medium-chain alcohol dehydrogenases, catalytic domain"/>
    <property type="match status" value="1"/>
</dbReference>
<protein>
    <submittedName>
        <fullName evidence="8">Alcohol dehydrogenase</fullName>
    </submittedName>
</protein>
<dbReference type="Proteomes" id="UP000239532">
    <property type="component" value="Unassembled WGS sequence"/>
</dbReference>
<feature type="domain" description="Enoyl reductase (ER)" evidence="7">
    <location>
        <begin position="17"/>
        <end position="366"/>
    </location>
</feature>
<evidence type="ECO:0000313" key="8">
    <source>
        <dbReference type="EMBL" id="PRP66368.1"/>
    </source>
</evidence>
<dbReference type="InterPro" id="IPR002328">
    <property type="entry name" value="ADH_Zn_CS"/>
</dbReference>
<dbReference type="InterPro" id="IPR013154">
    <property type="entry name" value="ADH-like_N"/>
</dbReference>
<comment type="caution">
    <text evidence="8">The sequence shown here is derived from an EMBL/GenBank/DDBJ whole genome shotgun (WGS) entry which is preliminary data.</text>
</comment>
<dbReference type="InterPro" id="IPR036291">
    <property type="entry name" value="NAD(P)-bd_dom_sf"/>
</dbReference>
<dbReference type="SUPFAM" id="SSF51735">
    <property type="entry name" value="NAD(P)-binding Rossmann-fold domains"/>
    <property type="match status" value="1"/>
</dbReference>
<evidence type="ECO:0000259" key="7">
    <source>
        <dbReference type="SMART" id="SM00829"/>
    </source>
</evidence>
<organism evidence="8 9">
    <name type="scientific">Nonlabens agnitus</name>
    <dbReference type="NCBI Taxonomy" id="870484"/>
    <lineage>
        <taxon>Bacteria</taxon>
        <taxon>Pseudomonadati</taxon>
        <taxon>Bacteroidota</taxon>
        <taxon>Flavobacteriia</taxon>
        <taxon>Flavobacteriales</taxon>
        <taxon>Flavobacteriaceae</taxon>
        <taxon>Nonlabens</taxon>
    </lineage>
</organism>
<accession>A0A2S9WSB1</accession>
<comment type="similarity">
    <text evidence="2 6">Belongs to the zinc-containing alcohol dehydrogenase family.</text>
</comment>
<evidence type="ECO:0000313" key="9">
    <source>
        <dbReference type="Proteomes" id="UP000239532"/>
    </source>
</evidence>
<evidence type="ECO:0000256" key="2">
    <source>
        <dbReference type="ARBA" id="ARBA00008072"/>
    </source>
</evidence>
<dbReference type="OrthoDB" id="9787435at2"/>
<proteinExistence type="inferred from homology"/>
<keyword evidence="9" id="KW-1185">Reference proteome</keyword>
<name>A0A2S9WSB1_9FLAO</name>
<dbReference type="InterPro" id="IPR013149">
    <property type="entry name" value="ADH-like_C"/>
</dbReference>
<dbReference type="SUPFAM" id="SSF50129">
    <property type="entry name" value="GroES-like"/>
    <property type="match status" value="2"/>
</dbReference>
<gene>
    <name evidence="8" type="ORF">BST86_04320</name>
</gene>
<evidence type="ECO:0000256" key="5">
    <source>
        <dbReference type="ARBA" id="ARBA00023002"/>
    </source>
</evidence>
<dbReference type="RefSeq" id="WP_105982206.1">
    <property type="nucleotide sequence ID" value="NZ_MQUC01000003.1"/>
</dbReference>
<keyword evidence="3 6" id="KW-0479">Metal-binding</keyword>
<evidence type="ECO:0000256" key="3">
    <source>
        <dbReference type="ARBA" id="ARBA00022723"/>
    </source>
</evidence>
<dbReference type="PANTHER" id="PTHR43350:SF2">
    <property type="entry name" value="GROES-LIKE ZINC-BINDING ALCOHOL DEHYDROGENASE FAMILY PROTEIN"/>
    <property type="match status" value="1"/>
</dbReference>
<dbReference type="InterPro" id="IPR020843">
    <property type="entry name" value="ER"/>
</dbReference>
<dbReference type="Pfam" id="PF00107">
    <property type="entry name" value="ADH_zinc_N"/>
    <property type="match status" value="1"/>
</dbReference>
<sequence>MKDIKAAVVEQKEGKFNMKSLKLKDLQPNEVLVEIKGAGICHTDLTARDQSYDVPLPMILGHEGSGVVKEVGSQVKKVQKGDHVVLTYGSCGTCRTCLEGTPQYCEKFFDLNFGGERLDSDEEAIDQSKEEVHSRFFQQSSFATFSIATERNVVKVTKDAPIEMLGPLGCGIQTGSGAVINSLKPTAGSTIAVFGAGSVGLSAIMAAKICGCQTIIAVDINADRLKLAKELGATHTVNSDQKENVVEKIKELTAQGVDYAAETSGIPAVLAQAVSALRWKGKVAVVGAPPMGETAPIDVNEVLVWGKQIIGVVEGDSIPDVFIPRLIEYYQNGQFPFDKLVTKFDFEDINHAIEQMEAGNTIKPILTF</sequence>
<comment type="cofactor">
    <cofactor evidence="1 6">
        <name>Zn(2+)</name>
        <dbReference type="ChEBI" id="CHEBI:29105"/>
    </cofactor>
</comment>
<dbReference type="PROSITE" id="PS00059">
    <property type="entry name" value="ADH_ZINC"/>
    <property type="match status" value="1"/>
</dbReference>
<keyword evidence="5" id="KW-0560">Oxidoreductase</keyword>